<dbReference type="OrthoDB" id="292826at2"/>
<organism evidence="1 2">
    <name type="scientific">Limnoglobus roseus</name>
    <dbReference type="NCBI Taxonomy" id="2598579"/>
    <lineage>
        <taxon>Bacteria</taxon>
        <taxon>Pseudomonadati</taxon>
        <taxon>Planctomycetota</taxon>
        <taxon>Planctomycetia</taxon>
        <taxon>Gemmatales</taxon>
        <taxon>Gemmataceae</taxon>
        <taxon>Limnoglobus</taxon>
    </lineage>
</organism>
<dbReference type="AlphaFoldDB" id="A0A5C1AKU9"/>
<dbReference type="EMBL" id="CP042425">
    <property type="protein sequence ID" value="QEL18342.1"/>
    <property type="molecule type" value="Genomic_DNA"/>
</dbReference>
<name>A0A5C1AKU9_9BACT</name>
<dbReference type="NCBIfam" id="TIGR03067">
    <property type="entry name" value="Planc_TIGR03067"/>
    <property type="match status" value="1"/>
</dbReference>
<dbReference type="Proteomes" id="UP000324974">
    <property type="component" value="Chromosome"/>
</dbReference>
<dbReference type="RefSeq" id="WP_149112862.1">
    <property type="nucleotide sequence ID" value="NZ_CP042425.1"/>
</dbReference>
<gene>
    <name evidence="1" type="ORF">PX52LOC_05363</name>
</gene>
<keyword evidence="2" id="KW-1185">Reference proteome</keyword>
<protein>
    <submittedName>
        <fullName evidence="1">TIGR03067 domain-containing protein</fullName>
    </submittedName>
</protein>
<sequence length="129" mass="14418">MEDGDNEPTRSVEEEHALLNGKWRLISAEANGQSEKPVVSVIELVSGQGKIDNGPGFAPLDTTYTIDPSQRPRSIDVSIKQFKTTNKGIYRLKGDRLTMVFQGDHKGERPTSFRTKDGEVLNTYERVKP</sequence>
<dbReference type="KEGG" id="lrs:PX52LOC_05363"/>
<reference evidence="2" key="1">
    <citation type="submission" date="2019-08" db="EMBL/GenBank/DDBJ databases">
        <title>Limnoglobus roseus gen. nov., sp. nov., a novel freshwater planctomycete with a giant genome from the family Gemmataceae.</title>
        <authorList>
            <person name="Kulichevskaya I.S."/>
            <person name="Naumoff D.G."/>
            <person name="Miroshnikov K."/>
            <person name="Ivanova A."/>
            <person name="Philippov D.A."/>
            <person name="Hakobyan A."/>
            <person name="Rijpstra I.C."/>
            <person name="Sinninghe Damste J.S."/>
            <person name="Liesack W."/>
            <person name="Dedysh S.N."/>
        </authorList>
    </citation>
    <scope>NUCLEOTIDE SEQUENCE [LARGE SCALE GENOMIC DNA]</scope>
    <source>
        <strain evidence="2">PX52</strain>
    </source>
</reference>
<evidence type="ECO:0000313" key="1">
    <source>
        <dbReference type="EMBL" id="QEL18342.1"/>
    </source>
</evidence>
<accession>A0A5C1AKU9</accession>
<dbReference type="InterPro" id="IPR017504">
    <property type="entry name" value="CHP03067_Planctomycetes"/>
</dbReference>
<evidence type="ECO:0000313" key="2">
    <source>
        <dbReference type="Proteomes" id="UP000324974"/>
    </source>
</evidence>
<proteinExistence type="predicted"/>